<dbReference type="EMBL" id="SHKL01000001">
    <property type="protein sequence ID" value="RZT84420.1"/>
    <property type="molecule type" value="Genomic_DNA"/>
</dbReference>
<gene>
    <name evidence="3" type="ORF">EV383_1261</name>
</gene>
<feature type="transmembrane region" description="Helical" evidence="1">
    <location>
        <begin position="103"/>
        <end position="129"/>
    </location>
</feature>
<evidence type="ECO:0000256" key="1">
    <source>
        <dbReference type="SAM" id="Phobius"/>
    </source>
</evidence>
<name>A0A4V2FQE1_PSEST</name>
<keyword evidence="1" id="KW-0812">Transmembrane</keyword>
<comment type="caution">
    <text evidence="3">The sequence shown here is derived from an EMBL/GenBank/DDBJ whole genome shotgun (WGS) entry which is preliminary data.</text>
</comment>
<evidence type="ECO:0000313" key="3">
    <source>
        <dbReference type="EMBL" id="RZT84420.1"/>
    </source>
</evidence>
<accession>A0A4V2FQE1</accession>
<dbReference type="InterPro" id="IPR009936">
    <property type="entry name" value="DUF1468"/>
</dbReference>
<proteinExistence type="predicted"/>
<feature type="domain" description="DUF1468" evidence="2">
    <location>
        <begin position="29"/>
        <end position="172"/>
    </location>
</feature>
<feature type="transmembrane region" description="Helical" evidence="1">
    <location>
        <begin position="149"/>
        <end position="169"/>
    </location>
</feature>
<evidence type="ECO:0000313" key="4">
    <source>
        <dbReference type="Proteomes" id="UP000291591"/>
    </source>
</evidence>
<dbReference type="Proteomes" id="UP000291591">
    <property type="component" value="Unassembled WGS sequence"/>
</dbReference>
<sequence>MTITENRPEPGPPAPGVRGWLRDRSELGVSALLLVVGLLVVVDTLAESGGGTDSDPIGPRTIALVLGGALLLLAALLTIDILRGGRGEAEGGEDVDLEAPMDLRTVGMLAGVLVATAVLIPLLGWPIAGTVLFAGATYALGSRNFPRDLAIAASVSLVTWFVFDGLLGVDLPGGPLMGVFGA</sequence>
<protein>
    <submittedName>
        <fullName evidence="3">Putative tricarboxylic transport membrane protein</fullName>
    </submittedName>
</protein>
<keyword evidence="1" id="KW-1133">Transmembrane helix</keyword>
<dbReference type="Pfam" id="PF07331">
    <property type="entry name" value="TctB"/>
    <property type="match status" value="1"/>
</dbReference>
<keyword evidence="1" id="KW-0472">Membrane</keyword>
<dbReference type="RefSeq" id="WP_130289018.1">
    <property type="nucleotide sequence ID" value="NZ_SHKL01000001.1"/>
</dbReference>
<feature type="transmembrane region" description="Helical" evidence="1">
    <location>
        <begin position="61"/>
        <end position="82"/>
    </location>
</feature>
<evidence type="ECO:0000259" key="2">
    <source>
        <dbReference type="Pfam" id="PF07331"/>
    </source>
</evidence>
<reference evidence="3 4" key="1">
    <citation type="submission" date="2019-02" db="EMBL/GenBank/DDBJ databases">
        <title>Sequencing the genomes of 1000 actinobacteria strains.</title>
        <authorList>
            <person name="Klenk H.-P."/>
        </authorList>
    </citation>
    <scope>NUCLEOTIDE SEQUENCE [LARGE SCALE GENOMIC DNA]</scope>
    <source>
        <strain evidence="3 4">DSM 45779</strain>
    </source>
</reference>
<feature type="transmembrane region" description="Helical" evidence="1">
    <location>
        <begin position="27"/>
        <end position="46"/>
    </location>
</feature>
<dbReference type="AlphaFoldDB" id="A0A4V2FQE1"/>
<dbReference type="OrthoDB" id="5119225at2"/>
<keyword evidence="4" id="KW-1185">Reference proteome</keyword>
<organism evidence="3 4">
    <name type="scientific">Pseudonocardia sediminis</name>
    <dbReference type="NCBI Taxonomy" id="1397368"/>
    <lineage>
        <taxon>Bacteria</taxon>
        <taxon>Bacillati</taxon>
        <taxon>Actinomycetota</taxon>
        <taxon>Actinomycetes</taxon>
        <taxon>Pseudonocardiales</taxon>
        <taxon>Pseudonocardiaceae</taxon>
        <taxon>Pseudonocardia</taxon>
    </lineage>
</organism>